<dbReference type="Pfam" id="PF10419">
    <property type="entry name" value="TFIIIC_sub6"/>
    <property type="match status" value="1"/>
</dbReference>
<feature type="domain" description="Transcription factor TFIIIC triple barrel" evidence="1">
    <location>
        <begin position="279"/>
        <end position="395"/>
    </location>
</feature>
<dbReference type="CDD" id="cd07067">
    <property type="entry name" value="HP_PGM_like"/>
    <property type="match status" value="1"/>
</dbReference>
<protein>
    <submittedName>
        <fullName evidence="2">HCL451Wp</fullName>
    </submittedName>
</protein>
<reference evidence="2 3" key="1">
    <citation type="submission" date="2016-01" db="EMBL/GenBank/DDBJ databases">
        <title>Genome sequence of the yeast Holleya sinecauda.</title>
        <authorList>
            <person name="Dietrich F.S."/>
        </authorList>
    </citation>
    <scope>NUCLEOTIDE SEQUENCE [LARGE SCALE GENOMIC DNA]</scope>
    <source>
        <strain evidence="2 3">ATCC 58844</strain>
    </source>
</reference>
<dbReference type="GeneID" id="28722914"/>
<organism evidence="2 3">
    <name type="scientific">Eremothecium sinecaudum</name>
    <dbReference type="NCBI Taxonomy" id="45286"/>
    <lineage>
        <taxon>Eukaryota</taxon>
        <taxon>Fungi</taxon>
        <taxon>Dikarya</taxon>
        <taxon>Ascomycota</taxon>
        <taxon>Saccharomycotina</taxon>
        <taxon>Saccharomycetes</taxon>
        <taxon>Saccharomycetales</taxon>
        <taxon>Saccharomycetaceae</taxon>
        <taxon>Eremothecium</taxon>
    </lineage>
</organism>
<accession>A0A109UY86</accession>
<dbReference type="AlphaFoldDB" id="A0A109UY86"/>
<dbReference type="InterPro" id="IPR013078">
    <property type="entry name" value="His_Pase_superF_clade-1"/>
</dbReference>
<keyword evidence="3" id="KW-1185">Reference proteome</keyword>
<evidence type="ECO:0000313" key="2">
    <source>
        <dbReference type="EMBL" id="AMD19700.1"/>
    </source>
</evidence>
<dbReference type="InterPro" id="IPR014623">
    <property type="entry name" value="Tfc7/tau55"/>
</dbReference>
<dbReference type="InterPro" id="IPR051710">
    <property type="entry name" value="Phosphatase_SH3-domain"/>
</dbReference>
<proteinExistence type="predicted"/>
<dbReference type="Pfam" id="PF00300">
    <property type="entry name" value="His_Phos_1"/>
    <property type="match status" value="1"/>
</dbReference>
<sequence length="397" mass="45047">MTVKTIYIVRHGYRSNWLPEPYPQPPTGVNSDFPLAEHGLEQAKELAHYILSIGTQPEVLFSSPFFRCLQTSEPIADVLELPIYLERGIGEWYKPDREVIPEPASFEVLHNFFPGKLKDDWESTVIPSNSGETEEDIFERCKAFWPSFVSRVEERFPNVEHIMLVTHAATKIALGMNLLGFTNVRDSIDEDGTIIRSGACSLDKYELLGDDPDIPFDRRLWKMTMNGNTEFLSQGEEMCWDFSNGFEAGSDADVQARQAARITADTSKENGNSEQLVDDIEHVYVSIDLPNHNYRELNELVHTATMQYSGLGKENPLVKIGDHLYEGSWKKLIGTELAFPNAAAAKKKINQDIKGEISKTAETKTLQEDYSSTHEKVMPEKIYRIVDRLELSEVDHV</sequence>
<dbReference type="SUPFAM" id="SSF53254">
    <property type="entry name" value="Phosphoglycerate mutase-like"/>
    <property type="match status" value="1"/>
</dbReference>
<dbReference type="STRING" id="45286.A0A109UY86"/>
<dbReference type="OrthoDB" id="414418at2759"/>
<dbReference type="Gene3D" id="2.60.40.4370">
    <property type="match status" value="1"/>
</dbReference>
<dbReference type="EMBL" id="CP014243">
    <property type="protein sequence ID" value="AMD19700.1"/>
    <property type="molecule type" value="Genomic_DNA"/>
</dbReference>
<dbReference type="InterPro" id="IPR029033">
    <property type="entry name" value="His_PPase_superfam"/>
</dbReference>
<dbReference type="PANTHER" id="PTHR16469">
    <property type="entry name" value="UBIQUITIN-ASSOCIATED AND SH3 DOMAIN-CONTAINING BA-RELATED"/>
    <property type="match status" value="1"/>
</dbReference>
<evidence type="ECO:0000313" key="3">
    <source>
        <dbReference type="Proteomes" id="UP000243052"/>
    </source>
</evidence>
<dbReference type="RefSeq" id="XP_017986696.1">
    <property type="nucleotide sequence ID" value="XM_018131416.1"/>
</dbReference>
<dbReference type="FunFam" id="3.40.50.1240:FF:000034">
    <property type="entry name" value="Transcription factor TFIIIC subunit"/>
    <property type="match status" value="1"/>
</dbReference>
<dbReference type="GO" id="GO:0016791">
    <property type="term" value="F:phosphatase activity"/>
    <property type="evidence" value="ECO:0007669"/>
    <property type="project" value="UniProtKB-ARBA"/>
</dbReference>
<dbReference type="InterPro" id="IPR019481">
    <property type="entry name" value="TFIIIC_triple_barrel"/>
</dbReference>
<dbReference type="PANTHER" id="PTHR16469:SF51">
    <property type="entry name" value="TRANSCRIPTION FACTOR TAU 55 KDA SUBUNIT"/>
    <property type="match status" value="1"/>
</dbReference>
<name>A0A109UY86_9SACH</name>
<gene>
    <name evidence="2" type="ORF">AW171_hschr31550</name>
</gene>
<dbReference type="Proteomes" id="UP000243052">
    <property type="component" value="Chromosome iii"/>
</dbReference>
<evidence type="ECO:0000259" key="1">
    <source>
        <dbReference type="Pfam" id="PF10419"/>
    </source>
</evidence>
<dbReference type="PIRSF" id="PIRSF036802">
    <property type="entry name" value="Tau55_TFC7"/>
    <property type="match status" value="1"/>
</dbReference>
<dbReference type="Gene3D" id="3.40.50.1240">
    <property type="entry name" value="Phosphoglycerate mutase-like"/>
    <property type="match status" value="1"/>
</dbReference>
<dbReference type="SMART" id="SM00855">
    <property type="entry name" value="PGAM"/>
    <property type="match status" value="1"/>
</dbReference>